<dbReference type="InterPro" id="IPR014710">
    <property type="entry name" value="RmlC-like_jellyroll"/>
</dbReference>
<keyword evidence="6" id="KW-1185">Reference proteome</keyword>
<evidence type="ECO:0000256" key="1">
    <source>
        <dbReference type="ARBA" id="ARBA00008416"/>
    </source>
</evidence>
<dbReference type="InterPro" id="IPR008778">
    <property type="entry name" value="Pirin_C_dom"/>
</dbReference>
<gene>
    <name evidence="5" type="ORF">HNQ88_001950</name>
</gene>
<dbReference type="RefSeq" id="WP_309938418.1">
    <property type="nucleotide sequence ID" value="NZ_AP025305.1"/>
</dbReference>
<dbReference type="Pfam" id="PF05726">
    <property type="entry name" value="Pirin_C"/>
    <property type="match status" value="1"/>
</dbReference>
<evidence type="ECO:0000259" key="4">
    <source>
        <dbReference type="Pfam" id="PF05726"/>
    </source>
</evidence>
<dbReference type="Proteomes" id="UP001185092">
    <property type="component" value="Unassembled WGS sequence"/>
</dbReference>
<dbReference type="AlphaFoldDB" id="A0AAE3XMY7"/>
<feature type="domain" description="Pirin C-terminal" evidence="4">
    <location>
        <begin position="191"/>
        <end position="277"/>
    </location>
</feature>
<dbReference type="Pfam" id="PF02678">
    <property type="entry name" value="Pirin"/>
    <property type="match status" value="1"/>
</dbReference>
<name>A0AAE3XMY7_9BACT</name>
<dbReference type="InterPro" id="IPR011051">
    <property type="entry name" value="RmlC_Cupin_sf"/>
</dbReference>
<dbReference type="SUPFAM" id="SSF51182">
    <property type="entry name" value="RmlC-like cupins"/>
    <property type="match status" value="1"/>
</dbReference>
<dbReference type="Gene3D" id="2.60.120.10">
    <property type="entry name" value="Jelly Rolls"/>
    <property type="match status" value="2"/>
</dbReference>
<evidence type="ECO:0000313" key="5">
    <source>
        <dbReference type="EMBL" id="MDR6238913.1"/>
    </source>
</evidence>
<comment type="caution">
    <text evidence="5">The sequence shown here is derived from an EMBL/GenBank/DDBJ whole genome shotgun (WGS) entry which is preliminary data.</text>
</comment>
<evidence type="ECO:0008006" key="7">
    <source>
        <dbReference type="Google" id="ProtNLM"/>
    </source>
</evidence>
<accession>A0AAE3XMY7</accession>
<evidence type="ECO:0000256" key="2">
    <source>
        <dbReference type="RuleBase" id="RU003457"/>
    </source>
</evidence>
<evidence type="ECO:0000259" key="3">
    <source>
        <dbReference type="Pfam" id="PF02678"/>
    </source>
</evidence>
<sequence length="280" mass="30957">MKIDEALNIEGILPGVKGSRAFPKYKERYFDPFIMLDHIGSSTLKVPNFSLDSKDGAHPHRGFETVTILLEGKMEHRDSMGNRFWMKSGSALRMNAGKGIVHGGGMASDEDSGKFHEMQLWVNVPSERKMSEPRIEVAVKSQIPAIEFEGGEMKVIAGELEGRKGALNLVSEASIGMLHGDQLCEMELSSIDSQNTSLVYVLEGEIEINGKSVKAKHLAELDKVKSALRLKFNEKSIALLLTGKPIGEPIVLGGPFVMNTQEEINQAYEDFRKGHFGWIN</sequence>
<dbReference type="PANTHER" id="PTHR13903:SF8">
    <property type="entry name" value="PIRIN"/>
    <property type="match status" value="1"/>
</dbReference>
<dbReference type="InterPro" id="IPR003829">
    <property type="entry name" value="Pirin_N_dom"/>
</dbReference>
<organism evidence="5 6">
    <name type="scientific">Aureibacter tunicatorum</name>
    <dbReference type="NCBI Taxonomy" id="866807"/>
    <lineage>
        <taxon>Bacteria</taxon>
        <taxon>Pseudomonadati</taxon>
        <taxon>Bacteroidota</taxon>
        <taxon>Cytophagia</taxon>
        <taxon>Cytophagales</taxon>
        <taxon>Persicobacteraceae</taxon>
        <taxon>Aureibacter</taxon>
    </lineage>
</organism>
<dbReference type="PANTHER" id="PTHR13903">
    <property type="entry name" value="PIRIN-RELATED"/>
    <property type="match status" value="1"/>
</dbReference>
<evidence type="ECO:0000313" key="6">
    <source>
        <dbReference type="Proteomes" id="UP001185092"/>
    </source>
</evidence>
<feature type="domain" description="Pirin N-terminal" evidence="3">
    <location>
        <begin position="19"/>
        <end position="122"/>
    </location>
</feature>
<reference evidence="5" key="1">
    <citation type="submission" date="2023-07" db="EMBL/GenBank/DDBJ databases">
        <title>Genomic Encyclopedia of Type Strains, Phase IV (KMG-IV): sequencing the most valuable type-strain genomes for metagenomic binning, comparative biology and taxonomic classification.</title>
        <authorList>
            <person name="Goeker M."/>
        </authorList>
    </citation>
    <scope>NUCLEOTIDE SEQUENCE</scope>
    <source>
        <strain evidence="5">DSM 26174</strain>
    </source>
</reference>
<dbReference type="EMBL" id="JAVDQD010000002">
    <property type="protein sequence ID" value="MDR6238913.1"/>
    <property type="molecule type" value="Genomic_DNA"/>
</dbReference>
<dbReference type="CDD" id="cd02247">
    <property type="entry name" value="cupin_pirin_C"/>
    <property type="match status" value="1"/>
</dbReference>
<dbReference type="InterPro" id="IPR012093">
    <property type="entry name" value="Pirin"/>
</dbReference>
<dbReference type="PIRSF" id="PIRSF006232">
    <property type="entry name" value="Pirin"/>
    <property type="match status" value="1"/>
</dbReference>
<proteinExistence type="inferred from homology"/>
<protein>
    <recommendedName>
        <fullName evidence="7">Pirin family protein</fullName>
    </recommendedName>
</protein>
<comment type="similarity">
    <text evidence="1 2">Belongs to the pirin family.</text>
</comment>